<dbReference type="Proteomes" id="UP000636800">
    <property type="component" value="Chromosome 2"/>
</dbReference>
<proteinExistence type="predicted"/>
<accession>A0A835RT89</accession>
<gene>
    <name evidence="2" type="ORF">HPP92_005019</name>
    <name evidence="1" type="ORF">HPP92_005358</name>
</gene>
<dbReference type="AlphaFoldDB" id="A0A835RT89"/>
<evidence type="ECO:0000313" key="1">
    <source>
        <dbReference type="EMBL" id="KAG0491960.1"/>
    </source>
</evidence>
<sequence length="114" mass="12256">MQGVMIAGSNTTAAVVVVSVDDALNAAELLDVARDGDGTVVVEAVHLLGLLEEPHEERVCEVTQGNHKALLLLFLLSHPYHQLTLGRQFSSFRCSSFHRFGDEKPKGGSGDAEK</sequence>
<evidence type="ECO:0000313" key="2">
    <source>
        <dbReference type="EMBL" id="KAG0494025.1"/>
    </source>
</evidence>
<dbReference type="Proteomes" id="UP000639772">
    <property type="component" value="Unassembled WGS sequence"/>
</dbReference>
<protein>
    <submittedName>
        <fullName evidence="2">Uncharacterized protein</fullName>
    </submittedName>
</protein>
<evidence type="ECO:0000313" key="3">
    <source>
        <dbReference type="Proteomes" id="UP000636800"/>
    </source>
</evidence>
<evidence type="ECO:0000313" key="4">
    <source>
        <dbReference type="Proteomes" id="UP000639772"/>
    </source>
</evidence>
<keyword evidence="3" id="KW-1185">Reference proteome</keyword>
<dbReference type="EMBL" id="JADCNL010000002">
    <property type="protein sequence ID" value="KAG0491960.1"/>
    <property type="molecule type" value="Genomic_DNA"/>
</dbReference>
<organism evidence="2 4">
    <name type="scientific">Vanilla planifolia</name>
    <name type="common">Vanilla</name>
    <dbReference type="NCBI Taxonomy" id="51239"/>
    <lineage>
        <taxon>Eukaryota</taxon>
        <taxon>Viridiplantae</taxon>
        <taxon>Streptophyta</taxon>
        <taxon>Embryophyta</taxon>
        <taxon>Tracheophyta</taxon>
        <taxon>Spermatophyta</taxon>
        <taxon>Magnoliopsida</taxon>
        <taxon>Liliopsida</taxon>
        <taxon>Asparagales</taxon>
        <taxon>Orchidaceae</taxon>
        <taxon>Vanilloideae</taxon>
        <taxon>Vanilleae</taxon>
        <taxon>Vanilla</taxon>
    </lineage>
</organism>
<name>A0A835RT89_VANPL</name>
<dbReference type="EMBL" id="JADCNM010000002">
    <property type="protein sequence ID" value="KAG0494025.1"/>
    <property type="molecule type" value="Genomic_DNA"/>
</dbReference>
<comment type="caution">
    <text evidence="2">The sequence shown here is derived from an EMBL/GenBank/DDBJ whole genome shotgun (WGS) entry which is preliminary data.</text>
</comment>
<reference evidence="3 4" key="1">
    <citation type="journal article" date="2020" name="Nat. Food">
        <title>A phased Vanilla planifolia genome enables genetic improvement of flavour and production.</title>
        <authorList>
            <person name="Hasing T."/>
            <person name="Tang H."/>
            <person name="Brym M."/>
            <person name="Khazi F."/>
            <person name="Huang T."/>
            <person name="Chambers A.H."/>
        </authorList>
    </citation>
    <scope>NUCLEOTIDE SEQUENCE [LARGE SCALE GENOMIC DNA]</scope>
    <source>
        <tissue evidence="2">Leaf</tissue>
    </source>
</reference>